<dbReference type="InParanoid" id="U5HHZ9"/>
<accession>U5HHZ9</accession>
<evidence type="ECO:0000256" key="1">
    <source>
        <dbReference type="SAM" id="MobiDB-lite"/>
    </source>
</evidence>
<dbReference type="OMA" id="EFKWHII"/>
<proteinExistence type="predicted"/>
<dbReference type="InterPro" id="IPR001279">
    <property type="entry name" value="Metallo-B-lactamas"/>
</dbReference>
<dbReference type="PANTHER" id="PTHR42663">
    <property type="entry name" value="HYDROLASE C777.06C-RELATED-RELATED"/>
    <property type="match status" value="1"/>
</dbReference>
<reference evidence="5" key="1">
    <citation type="submission" date="2010-11" db="EMBL/GenBank/DDBJ databases">
        <title>The genome sequence of Microbotryum violaceum strain p1A1 Lamole.</title>
        <authorList>
            <person name="Cuomo C."/>
            <person name="Perlin M."/>
            <person name="Young S.K."/>
            <person name="Zeng Q."/>
            <person name="Gargeya S."/>
            <person name="Alvarado L."/>
            <person name="Berlin A."/>
            <person name="Chapman S.B."/>
            <person name="Chen Z."/>
            <person name="Freedman E."/>
            <person name="Gellesch M."/>
            <person name="Goldberg J."/>
            <person name="Griggs A."/>
            <person name="Gujja S."/>
            <person name="Heilman E."/>
            <person name="Heiman D."/>
            <person name="Howarth C."/>
            <person name="Mehta T."/>
            <person name="Neiman D."/>
            <person name="Pearson M."/>
            <person name="Roberts A."/>
            <person name="Saif S."/>
            <person name="Shea T."/>
            <person name="Shenoy N."/>
            <person name="Sisk P."/>
            <person name="Stolte C."/>
            <person name="Sykes S."/>
            <person name="White J."/>
            <person name="Yandava C."/>
            <person name="Haas B."/>
            <person name="Nusbaum C."/>
            <person name="Birren B."/>
        </authorList>
    </citation>
    <scope>NUCLEOTIDE SEQUENCE [LARGE SCALE GENOMIC DNA]</scope>
    <source>
        <strain evidence="5">p1A1 Lamole</strain>
    </source>
</reference>
<dbReference type="STRING" id="683840.U5HHZ9"/>
<feature type="region of interest" description="Disordered" evidence="1">
    <location>
        <begin position="241"/>
        <end position="261"/>
    </location>
</feature>
<reference evidence="4" key="4">
    <citation type="submission" date="2015-06" db="UniProtKB">
        <authorList>
            <consortium name="EnsemblFungi"/>
        </authorList>
    </citation>
    <scope>IDENTIFICATION</scope>
</reference>
<reference evidence="3" key="2">
    <citation type="submission" date="2010-11" db="EMBL/GenBank/DDBJ databases">
        <authorList>
            <consortium name="The Broad Institute Genome Sequencing Platform"/>
            <person name="Earl A."/>
            <person name="Ward D."/>
            <person name="Feldgarden M."/>
            <person name="Gevers D."/>
            <person name="Butler R."/>
            <person name="Young S.K."/>
            <person name="Zeng Q."/>
            <person name="Gargeya S."/>
            <person name="Fitzgerald M."/>
            <person name="Haas B."/>
            <person name="Abouelleil A."/>
            <person name="Alvarado L."/>
            <person name="Arachchi H.M."/>
            <person name="Berlin A."/>
            <person name="Brown A."/>
            <person name="Chapman S.B."/>
            <person name="Chen Z."/>
            <person name="Dunbar C."/>
            <person name="Freedman E."/>
            <person name="Gearin G."/>
            <person name="Gellesch M."/>
            <person name="Goldberg J."/>
            <person name="Griggs A."/>
            <person name="Gujja S."/>
            <person name="Heilman E."/>
            <person name="Heiman D."/>
            <person name="Howarth C."/>
            <person name="Larson L."/>
            <person name="Lui A."/>
            <person name="MacDonald P.J.P."/>
            <person name="Mehta T."/>
            <person name="Montmayeur A."/>
            <person name="Murphy C."/>
            <person name="Neiman D."/>
            <person name="Pearson M."/>
            <person name="Priest M."/>
            <person name="Roberts A."/>
            <person name="Saif S."/>
            <person name="Shea T."/>
            <person name="Shenoy N."/>
            <person name="Sisk P."/>
            <person name="Stolte C."/>
            <person name="Sykes S."/>
            <person name="White J."/>
            <person name="Yandava C."/>
            <person name="Wortman J."/>
            <person name="Nusbaum C."/>
            <person name="Birren B."/>
        </authorList>
    </citation>
    <scope>NUCLEOTIDE SEQUENCE</scope>
    <source>
        <strain evidence="3">P1A1 Lamole</strain>
    </source>
</reference>
<dbReference type="OrthoDB" id="341300at2759"/>
<gene>
    <name evidence="3" type="ORF">MVLG_06669</name>
</gene>
<organism evidence="3">
    <name type="scientific">Microbotryum lychnidis-dioicae (strain p1A1 Lamole / MvSl-1064)</name>
    <name type="common">Anther smut fungus</name>
    <dbReference type="NCBI Taxonomy" id="683840"/>
    <lineage>
        <taxon>Eukaryota</taxon>
        <taxon>Fungi</taxon>
        <taxon>Dikarya</taxon>
        <taxon>Basidiomycota</taxon>
        <taxon>Pucciniomycotina</taxon>
        <taxon>Microbotryomycetes</taxon>
        <taxon>Microbotryales</taxon>
        <taxon>Microbotryaceae</taxon>
        <taxon>Microbotryum</taxon>
    </lineage>
</organism>
<dbReference type="EnsemblFungi" id="MVLG_06669T0">
    <property type="protein sequence ID" value="MVLG_06669T0"/>
    <property type="gene ID" value="MVLG_06669"/>
</dbReference>
<dbReference type="EMBL" id="AEIJ01000849">
    <property type="status" value="NOT_ANNOTATED_CDS"/>
    <property type="molecule type" value="Genomic_DNA"/>
</dbReference>
<dbReference type="HOGENOM" id="CLU_044538_1_2_1"/>
<dbReference type="CDD" id="cd16279">
    <property type="entry name" value="metallo-hydrolase-like_MBL-fold"/>
    <property type="match status" value="1"/>
</dbReference>
<dbReference type="EMBL" id="GL541781">
    <property type="protein sequence ID" value="KDE02810.1"/>
    <property type="molecule type" value="Genomic_DNA"/>
</dbReference>
<reference evidence="3 5" key="3">
    <citation type="journal article" date="2015" name="BMC Genomics">
        <title>Sex and parasites: genomic and transcriptomic analysis of Microbotryum lychnidis-dioicae, the biotrophic and plant-castrating anther smut fungus.</title>
        <authorList>
            <person name="Perlin M.H."/>
            <person name="Amselem J."/>
            <person name="Fontanillas E."/>
            <person name="Toh S.S."/>
            <person name="Chen Z."/>
            <person name="Goldberg J."/>
            <person name="Duplessis S."/>
            <person name="Henrissat B."/>
            <person name="Young S."/>
            <person name="Zeng Q."/>
            <person name="Aguileta G."/>
            <person name="Petit E."/>
            <person name="Badouin H."/>
            <person name="Andrews J."/>
            <person name="Razeeq D."/>
            <person name="Gabaldon T."/>
            <person name="Quesneville H."/>
            <person name="Giraud T."/>
            <person name="Hood M.E."/>
            <person name="Schultz D.J."/>
            <person name="Cuomo C.A."/>
        </authorList>
    </citation>
    <scope>NUCLEOTIDE SEQUENCE [LARGE SCALE GENOMIC DNA]</scope>
    <source>
        <strain evidence="3">P1A1 Lamole</strain>
        <strain evidence="5">p1A1 Lamole</strain>
    </source>
</reference>
<dbReference type="Gene3D" id="3.60.15.10">
    <property type="entry name" value="Ribonuclease Z/Hydroxyacylglutathione hydrolase-like"/>
    <property type="match status" value="1"/>
</dbReference>
<evidence type="ECO:0000313" key="3">
    <source>
        <dbReference type="EMBL" id="KDE02810.1"/>
    </source>
</evidence>
<protein>
    <recommendedName>
        <fullName evidence="2">Metallo-beta-lactamase domain-containing protein</fullName>
    </recommendedName>
</protein>
<dbReference type="SUPFAM" id="SSF56281">
    <property type="entry name" value="Metallo-hydrolase/oxidoreductase"/>
    <property type="match status" value="1"/>
</dbReference>
<sequence length="438" mass="48323">MSLTTPTPPPLLEFHLLGTGTSSSVPSIHCLTSPTEGCHCCRSTLNAKEGTDEARNVRRNTSGLLRVPPRVGQELWKTVLIDCGKTFYAAALEHWPKHRLRQINALLITHAHADAFLGLDDLRGWTLHGSIQKSIPIYATQDTYDEIARCFPYLADRSKATGGGDVPAFEWHIITPLVPLHLFGIEILPLPVHHGKIFSDPPRPYLSLGFMFDREIVYISDVSYIPEETWQVLEGRSTIQNSDAPLGKKEKGLASESLSLPSQTPRPSLLILDTLRSTTFTSHFGIGESISTIRRLNPLRTYLTGFAHGTSHSTWLQTCLNISSGSTAPFPSEPSLLKPSEITPQNLPCPPPIGPNPTSTHLLPPPSQSWLAISGTLQKGQENPLVHSEWALKIIDAFEPLKKGVKCWVRPAVDGLVLKVFGEEGVRERRVWDGLYDA</sequence>
<dbReference type="Pfam" id="PF12706">
    <property type="entry name" value="Lactamase_B_2"/>
    <property type="match status" value="1"/>
</dbReference>
<evidence type="ECO:0000313" key="5">
    <source>
        <dbReference type="Proteomes" id="UP000017200"/>
    </source>
</evidence>
<dbReference type="AlphaFoldDB" id="U5HHZ9"/>
<name>U5HHZ9_USTV1</name>
<dbReference type="FunCoup" id="U5HHZ9">
    <property type="interactions" value="3"/>
</dbReference>
<keyword evidence="5" id="KW-1185">Reference proteome</keyword>
<evidence type="ECO:0000313" key="4">
    <source>
        <dbReference type="EnsemblFungi" id="MVLG_06669T0"/>
    </source>
</evidence>
<evidence type="ECO:0000259" key="2">
    <source>
        <dbReference type="Pfam" id="PF12706"/>
    </source>
</evidence>
<dbReference type="InterPro" id="IPR036866">
    <property type="entry name" value="RibonucZ/Hydroxyglut_hydro"/>
</dbReference>
<feature type="domain" description="Metallo-beta-lactamase" evidence="2">
    <location>
        <begin position="78"/>
        <end position="236"/>
    </location>
</feature>
<dbReference type="Proteomes" id="UP000017200">
    <property type="component" value="Unassembled WGS sequence"/>
</dbReference>
<dbReference type="PANTHER" id="PTHR42663:SF6">
    <property type="entry name" value="HYDROLASE C777.06C-RELATED"/>
    <property type="match status" value="1"/>
</dbReference>